<keyword evidence="2 5" id="KW-0812">Transmembrane</keyword>
<feature type="transmembrane region" description="Helical" evidence="5">
    <location>
        <begin position="271"/>
        <end position="295"/>
    </location>
</feature>
<feature type="transmembrane region" description="Helical" evidence="5">
    <location>
        <begin position="53"/>
        <end position="72"/>
    </location>
</feature>
<dbReference type="PROSITE" id="PS50850">
    <property type="entry name" value="MFS"/>
    <property type="match status" value="1"/>
</dbReference>
<organism evidence="7 8">
    <name type="scientific">Demequina litorisediminis</name>
    <dbReference type="NCBI Taxonomy" id="1849022"/>
    <lineage>
        <taxon>Bacteria</taxon>
        <taxon>Bacillati</taxon>
        <taxon>Actinomycetota</taxon>
        <taxon>Actinomycetes</taxon>
        <taxon>Micrococcales</taxon>
        <taxon>Demequinaceae</taxon>
        <taxon>Demequina</taxon>
    </lineage>
</organism>
<evidence type="ECO:0000256" key="4">
    <source>
        <dbReference type="ARBA" id="ARBA00023136"/>
    </source>
</evidence>
<reference evidence="8" key="1">
    <citation type="journal article" date="2019" name="Int. J. Syst. Evol. Microbiol.">
        <title>The Global Catalogue of Microorganisms (GCM) 10K type strain sequencing project: providing services to taxonomists for standard genome sequencing and annotation.</title>
        <authorList>
            <consortium name="The Broad Institute Genomics Platform"/>
            <consortium name="The Broad Institute Genome Sequencing Center for Infectious Disease"/>
            <person name="Wu L."/>
            <person name="Ma J."/>
        </authorList>
    </citation>
    <scope>NUCLEOTIDE SEQUENCE [LARGE SCALE GENOMIC DNA]</scope>
    <source>
        <strain evidence="8">NBRC 112299</strain>
    </source>
</reference>
<protein>
    <submittedName>
        <fullName evidence="7">MFS transporter</fullName>
    </submittedName>
</protein>
<feature type="transmembrane region" description="Helical" evidence="5">
    <location>
        <begin position="342"/>
        <end position="361"/>
    </location>
</feature>
<dbReference type="Pfam" id="PF07690">
    <property type="entry name" value="MFS_1"/>
    <property type="match status" value="1"/>
</dbReference>
<feature type="transmembrane region" description="Helical" evidence="5">
    <location>
        <begin position="171"/>
        <end position="192"/>
    </location>
</feature>
<sequence length="490" mass="49743">MSTTAGVPTLHGKKAIFAIVALGFSSLSAALMQSLVIPIQAELPELLGTTASNTSWVVTATLLAAGVTMPVAGRLADLIGKKPVMVASGVLLLVGSVVVALSDTVGPVIVGRVLQGAAMGYIPIAIAMVREIAPAHLRNQAVAGVSATLGVGGAIGLPLAAWIAQGSDWHLLFWVSAGLAAAMLALTITAIPHVRDAHEGRMDWAGAAGLAVGLVSLLVGISKGNDWGWTEASTLGMIGGGIVVLLAWGVFELRTPQPLVDLRTTARRPVLVTNVGAVLIGFGMMAQSIVVPRLLEMPAATGYGLDQTILQAGLWMAPAGLMMLVFSPLSATLITRWGARNTLALGAAVLATGYAIASQLMDAPWQLMVASLVCSTGVAIGYAAMPTIVMNNVPEHEAASAVGVNSLMRSMGTTIAGAVMAVILTSSTMELAPGVAVPTEGAFTLCFVVGAVAALVGAGVVLLGPNQRADAATSLAKQQADAPEEPALTR</sequence>
<dbReference type="Proteomes" id="UP001157125">
    <property type="component" value="Unassembled WGS sequence"/>
</dbReference>
<dbReference type="InterPro" id="IPR020846">
    <property type="entry name" value="MFS_dom"/>
</dbReference>
<feature type="transmembrane region" description="Helical" evidence="5">
    <location>
        <begin position="204"/>
        <end position="222"/>
    </location>
</feature>
<feature type="transmembrane region" description="Helical" evidence="5">
    <location>
        <begin position="141"/>
        <end position="165"/>
    </location>
</feature>
<feature type="transmembrane region" description="Helical" evidence="5">
    <location>
        <begin position="441"/>
        <end position="463"/>
    </location>
</feature>
<evidence type="ECO:0000256" key="5">
    <source>
        <dbReference type="SAM" id="Phobius"/>
    </source>
</evidence>
<comment type="caution">
    <text evidence="7">The sequence shown here is derived from an EMBL/GenBank/DDBJ whole genome shotgun (WGS) entry which is preliminary data.</text>
</comment>
<keyword evidence="8" id="KW-1185">Reference proteome</keyword>
<feature type="domain" description="Major facilitator superfamily (MFS) profile" evidence="6">
    <location>
        <begin position="18"/>
        <end position="468"/>
    </location>
</feature>
<dbReference type="CDD" id="cd17504">
    <property type="entry name" value="MFS_MMR_MDR_like"/>
    <property type="match status" value="1"/>
</dbReference>
<keyword evidence="3 5" id="KW-1133">Transmembrane helix</keyword>
<dbReference type="PANTHER" id="PTHR42718">
    <property type="entry name" value="MAJOR FACILITATOR SUPERFAMILY MULTIDRUG TRANSPORTER MFSC"/>
    <property type="match status" value="1"/>
</dbReference>
<feature type="transmembrane region" description="Helical" evidence="5">
    <location>
        <begin position="108"/>
        <end position="129"/>
    </location>
</feature>
<evidence type="ECO:0000259" key="6">
    <source>
        <dbReference type="PROSITE" id="PS50850"/>
    </source>
</evidence>
<feature type="transmembrane region" description="Helical" evidence="5">
    <location>
        <begin position="234"/>
        <end position="251"/>
    </location>
</feature>
<name>A0ABQ6IAW7_9MICO</name>
<dbReference type="Gene3D" id="1.20.1250.20">
    <property type="entry name" value="MFS general substrate transporter like domains"/>
    <property type="match status" value="1"/>
</dbReference>
<dbReference type="InterPro" id="IPR011701">
    <property type="entry name" value="MFS"/>
</dbReference>
<comment type="subcellular location">
    <subcellularLocation>
        <location evidence="1">Cell membrane</location>
        <topology evidence="1">Multi-pass membrane protein</topology>
    </subcellularLocation>
</comment>
<evidence type="ECO:0000256" key="2">
    <source>
        <dbReference type="ARBA" id="ARBA00022692"/>
    </source>
</evidence>
<dbReference type="PANTHER" id="PTHR42718:SF49">
    <property type="entry name" value="EXPORT PROTEIN"/>
    <property type="match status" value="1"/>
</dbReference>
<evidence type="ECO:0000256" key="3">
    <source>
        <dbReference type="ARBA" id="ARBA00022989"/>
    </source>
</evidence>
<proteinExistence type="predicted"/>
<dbReference type="EMBL" id="BSUN01000001">
    <property type="protein sequence ID" value="GMA33899.1"/>
    <property type="molecule type" value="Genomic_DNA"/>
</dbReference>
<dbReference type="InterPro" id="IPR036259">
    <property type="entry name" value="MFS_trans_sf"/>
</dbReference>
<dbReference type="SUPFAM" id="SSF103473">
    <property type="entry name" value="MFS general substrate transporter"/>
    <property type="match status" value="1"/>
</dbReference>
<evidence type="ECO:0000313" key="8">
    <source>
        <dbReference type="Proteomes" id="UP001157125"/>
    </source>
</evidence>
<feature type="transmembrane region" description="Helical" evidence="5">
    <location>
        <begin position="410"/>
        <end position="429"/>
    </location>
</feature>
<feature type="transmembrane region" description="Helical" evidence="5">
    <location>
        <begin position="84"/>
        <end position="102"/>
    </location>
</feature>
<feature type="transmembrane region" description="Helical" evidence="5">
    <location>
        <begin position="15"/>
        <end position="41"/>
    </location>
</feature>
<gene>
    <name evidence="7" type="ORF">GCM10025876_01030</name>
</gene>
<evidence type="ECO:0000313" key="7">
    <source>
        <dbReference type="EMBL" id="GMA33899.1"/>
    </source>
</evidence>
<accession>A0ABQ6IAW7</accession>
<keyword evidence="4 5" id="KW-0472">Membrane</keyword>
<feature type="transmembrane region" description="Helical" evidence="5">
    <location>
        <begin position="315"/>
        <end position="335"/>
    </location>
</feature>
<evidence type="ECO:0000256" key="1">
    <source>
        <dbReference type="ARBA" id="ARBA00004651"/>
    </source>
</evidence>
<feature type="transmembrane region" description="Helical" evidence="5">
    <location>
        <begin position="367"/>
        <end position="389"/>
    </location>
</feature>
<dbReference type="Gene3D" id="1.20.1720.10">
    <property type="entry name" value="Multidrug resistance protein D"/>
    <property type="match status" value="1"/>
</dbReference>